<dbReference type="EMBL" id="CP090039">
    <property type="protein sequence ID" value="UPL02400.1"/>
    <property type="molecule type" value="Genomic_DNA"/>
</dbReference>
<evidence type="ECO:0000313" key="2">
    <source>
        <dbReference type="Proteomes" id="UP000830768"/>
    </source>
</evidence>
<organism evidence="1 2">
    <name type="scientific">Fusarium solani subsp. cucurbitae</name>
    <name type="common">Neocosmosporum cucurbitae</name>
    <dbReference type="NCBI Taxonomy" id="2747967"/>
    <lineage>
        <taxon>Eukaryota</taxon>
        <taxon>Fungi</taxon>
        <taxon>Dikarya</taxon>
        <taxon>Ascomycota</taxon>
        <taxon>Pezizomycotina</taxon>
        <taxon>Sordariomycetes</taxon>
        <taxon>Hypocreomycetidae</taxon>
        <taxon>Hypocreales</taxon>
        <taxon>Nectriaceae</taxon>
        <taxon>Fusarium</taxon>
        <taxon>Fusarium solani species complex</taxon>
    </lineage>
</organism>
<dbReference type="Proteomes" id="UP000830768">
    <property type="component" value="Chromosome 11"/>
</dbReference>
<sequence>MDPVQQLNDLLARFNRLPGSEELDELDRFFCISYRCRLCRFPIRLGGPVVADVGDCELSSIFNFSHEAHFESNLLLRGCHLTCSHKEEKELPAYHVECLRFSPPLSRDGLRATKYTYEPTTSEDPRRALRTRDVAARRLQMEYPFLPAEVCLPITEELVRECAATAMHELLKGRSAHALDYDVLLLGAEKTSAPELLYALEDHLGIRQVVFASYEYAIKLPALLCKPKTDAWWRTIPITGKKLIVKSDGVKLRSIASKSTRNSPDSTTVAWPTPMAPFQEPMFTIRARILINKPIVAAMATEQLWQNRPHDLEDADIHNRIEMNVRARYIYINGVRYVESLISLPYAEGEVVLEPATASNIDVIHVLKDHIGVRRVLFSSTEHSQKLEALLSTPVKDAWALNCEPSKLTAVVRAPSHQPEESTSEDVEWPRPMYPANELVLQYSNLNTWEIEEERRNERWPSWTSFTRYRFPTISFDCNHPAVTGYSVCFKAGLRGIYAHRGDDLEMYNDVDMCTRPGIWIHMPVDPHERISAIWIRSQDMISSSGLILQTDKGRQVMFGWRADGQNRLDKARLWTRLPGVSESPFRVYCKLSYRGVDQIAVQPQETLAEEPPRQMKPWPALPSPTPRRQHFSAVSLDDVAEMIPCGREISFEDGDYWVITGIMVHYVDGHRACAGEFRADCAGESMRVDNTSLLLLGFYVEENENHRRRLAAIESEPPDDDGFLAWKSLRCVGKLQWWFDEQGRCQIFHRNGEGQLSRV</sequence>
<reference evidence="1" key="1">
    <citation type="submission" date="2021-11" db="EMBL/GenBank/DDBJ databases">
        <title>Fusarium solani-melongenae Genome sequencing and assembly.</title>
        <authorList>
            <person name="Xie S."/>
            <person name="Huang L."/>
            <person name="Zhang X."/>
        </authorList>
    </citation>
    <scope>NUCLEOTIDE SEQUENCE</scope>
    <source>
        <strain evidence="1">CRI 24-3</strain>
    </source>
</reference>
<gene>
    <name evidence="1" type="ORF">LCI18_013334</name>
</gene>
<protein>
    <submittedName>
        <fullName evidence="1">Uncharacterized protein</fullName>
    </submittedName>
</protein>
<evidence type="ECO:0000313" key="1">
    <source>
        <dbReference type="EMBL" id="UPL02400.1"/>
    </source>
</evidence>
<keyword evidence="2" id="KW-1185">Reference proteome</keyword>
<proteinExistence type="predicted"/>
<accession>A0ACD3ZM21</accession>
<name>A0ACD3ZM21_FUSSC</name>